<organism evidence="2 3">
    <name type="scientific">candidate division WWE3 bacterium CG_4_9_14_0_2_um_filter_48_10</name>
    <dbReference type="NCBI Taxonomy" id="1975078"/>
    <lineage>
        <taxon>Bacteria</taxon>
        <taxon>Katanobacteria</taxon>
    </lineage>
</organism>
<dbReference type="EMBL" id="PFSK01000029">
    <property type="protein sequence ID" value="PJC22640.1"/>
    <property type="molecule type" value="Genomic_DNA"/>
</dbReference>
<feature type="transmembrane region" description="Helical" evidence="1">
    <location>
        <begin position="7"/>
        <end position="27"/>
    </location>
</feature>
<name>A0A2M8EIR5_UNCKA</name>
<keyword evidence="1" id="KW-0812">Transmembrane</keyword>
<dbReference type="AlphaFoldDB" id="A0A2M8EIR5"/>
<accession>A0A2M8EIR5</accession>
<keyword evidence="1" id="KW-0472">Membrane</keyword>
<protein>
    <submittedName>
        <fullName evidence="2">Uncharacterized protein</fullName>
    </submittedName>
</protein>
<keyword evidence="1" id="KW-1133">Transmembrane helix</keyword>
<dbReference type="Proteomes" id="UP000228781">
    <property type="component" value="Unassembled WGS sequence"/>
</dbReference>
<reference evidence="3" key="1">
    <citation type="submission" date="2017-09" db="EMBL/GenBank/DDBJ databases">
        <title>Depth-based differentiation of microbial function through sediment-hosted aquifers and enrichment of novel symbionts in the deep terrestrial subsurface.</title>
        <authorList>
            <person name="Probst A.J."/>
            <person name="Ladd B."/>
            <person name="Jarett J.K."/>
            <person name="Geller-Mcgrath D.E."/>
            <person name="Sieber C.M.K."/>
            <person name="Emerson J.B."/>
            <person name="Anantharaman K."/>
            <person name="Thomas B.C."/>
            <person name="Malmstrom R."/>
            <person name="Stieglmeier M."/>
            <person name="Klingl A."/>
            <person name="Woyke T."/>
            <person name="Ryan C.M."/>
            <person name="Banfield J.F."/>
        </authorList>
    </citation>
    <scope>NUCLEOTIDE SEQUENCE [LARGE SCALE GENOMIC DNA]</scope>
</reference>
<gene>
    <name evidence="2" type="ORF">CO059_02135</name>
</gene>
<evidence type="ECO:0000313" key="2">
    <source>
        <dbReference type="EMBL" id="PJC22640.1"/>
    </source>
</evidence>
<sequence length="377" mass="40686">MTTRKKLGFGLGFVGLFFVVLVVGLIFPKKTLAYTQPELDGATLEFVDASHIKATIGGQDITFFDSNPGDYDNGDFNYKAQGQVSCGLQIDIVSGNFRNRTVNNPTLANAVIKQSLGVTVPLPGCSNAQSRQIQVGKLNLSRRLLQYDDKNTVSLIHKPDTKFTRTDSTPAGYFFSGTGTFGASGVPVDTCPDGVFVSSDPDAPGAYYFQLDGDRGPSLNEIRAKGGASKKLVDLIVKGFGTRGPAILSGCDMNYFNSINFRDKNADYFKDYAGTFVGIDYANANKEPTDPDAADATGVNNTCEGKNNTGLEWLLCGIISSVDKMVDWMNDAINDQLDFNVKQNLEDPAGIKQAWSAIKNIATALLVIIMLVMVISQ</sequence>
<evidence type="ECO:0000313" key="3">
    <source>
        <dbReference type="Proteomes" id="UP000228781"/>
    </source>
</evidence>
<proteinExistence type="predicted"/>
<feature type="non-terminal residue" evidence="2">
    <location>
        <position position="377"/>
    </location>
</feature>
<feature type="transmembrane region" description="Helical" evidence="1">
    <location>
        <begin position="354"/>
        <end position="375"/>
    </location>
</feature>
<comment type="caution">
    <text evidence="2">The sequence shown here is derived from an EMBL/GenBank/DDBJ whole genome shotgun (WGS) entry which is preliminary data.</text>
</comment>
<evidence type="ECO:0000256" key="1">
    <source>
        <dbReference type="SAM" id="Phobius"/>
    </source>
</evidence>